<dbReference type="RefSeq" id="WP_157740788.1">
    <property type="nucleotide sequence ID" value="NZ_CP022743.1"/>
</dbReference>
<evidence type="ECO:0000313" key="2">
    <source>
        <dbReference type="Proteomes" id="UP000215002"/>
    </source>
</evidence>
<proteinExistence type="predicted"/>
<dbReference type="KEGG" id="muc:MuYL_2495"/>
<dbReference type="OrthoDB" id="10018654at2"/>
<dbReference type="Proteomes" id="UP000215002">
    <property type="component" value="Chromosome"/>
</dbReference>
<evidence type="ECO:0000313" key="1">
    <source>
        <dbReference type="EMBL" id="ASU34382.1"/>
    </source>
</evidence>
<accession>A0A223NWZ6</accession>
<dbReference type="EMBL" id="CP022743">
    <property type="protein sequence ID" value="ASU34382.1"/>
    <property type="molecule type" value="Genomic_DNA"/>
</dbReference>
<reference evidence="1 2" key="1">
    <citation type="submission" date="2017-08" db="EMBL/GenBank/DDBJ databases">
        <title>Complete genome sequence of Mucilaginibacter sp. strain BJC16-A31.</title>
        <authorList>
            <consortium name="Henan University of Science and Technology"/>
            <person name="You X."/>
        </authorList>
    </citation>
    <scope>NUCLEOTIDE SEQUENCE [LARGE SCALE GENOMIC DNA]</scope>
    <source>
        <strain evidence="1 2">BJC16-A31</strain>
    </source>
</reference>
<dbReference type="AlphaFoldDB" id="A0A223NWZ6"/>
<sequence>MILYQAKALFNAQYLGQTVLSHIEAPNLATTLSSGYLFNGDKEWFLLLRTVDQLTDDECVNIAAIVGENPFNRYRNMVVTRDFKITGFPYIAVSHKNIKQRFNIDCTHINFSMYEMDEDISGQIDMKPYACIDYLRSIGILLPFTYLTPDHKPVTLQPDEIIKLGWAKIKGVEVNSAVDKTHYTN</sequence>
<organism evidence="1 2">
    <name type="scientific">Mucilaginibacter xinganensis</name>
    <dbReference type="NCBI Taxonomy" id="1234841"/>
    <lineage>
        <taxon>Bacteria</taxon>
        <taxon>Pseudomonadati</taxon>
        <taxon>Bacteroidota</taxon>
        <taxon>Sphingobacteriia</taxon>
        <taxon>Sphingobacteriales</taxon>
        <taxon>Sphingobacteriaceae</taxon>
        <taxon>Mucilaginibacter</taxon>
    </lineage>
</organism>
<protein>
    <submittedName>
        <fullName evidence="1">Uncharacterized protein</fullName>
    </submittedName>
</protein>
<keyword evidence="2" id="KW-1185">Reference proteome</keyword>
<name>A0A223NWZ6_9SPHI</name>
<gene>
    <name evidence="1" type="ORF">MuYL_2495</name>
</gene>